<protein>
    <submittedName>
        <fullName evidence="2">Uncharacterized protein</fullName>
    </submittedName>
</protein>
<evidence type="ECO:0000313" key="3">
    <source>
        <dbReference type="Proteomes" id="UP000236161"/>
    </source>
</evidence>
<dbReference type="AlphaFoldDB" id="A0A2I0A781"/>
<reference evidence="2 3" key="1">
    <citation type="journal article" date="2017" name="Nature">
        <title>The Apostasia genome and the evolution of orchids.</title>
        <authorList>
            <person name="Zhang G.Q."/>
            <person name="Liu K.W."/>
            <person name="Li Z."/>
            <person name="Lohaus R."/>
            <person name="Hsiao Y.Y."/>
            <person name="Niu S.C."/>
            <person name="Wang J.Y."/>
            <person name="Lin Y.C."/>
            <person name="Xu Q."/>
            <person name="Chen L.J."/>
            <person name="Yoshida K."/>
            <person name="Fujiwara S."/>
            <person name="Wang Z.W."/>
            <person name="Zhang Y.Q."/>
            <person name="Mitsuda N."/>
            <person name="Wang M."/>
            <person name="Liu G.H."/>
            <person name="Pecoraro L."/>
            <person name="Huang H.X."/>
            <person name="Xiao X.J."/>
            <person name="Lin M."/>
            <person name="Wu X.Y."/>
            <person name="Wu W.L."/>
            <person name="Chen Y.Y."/>
            <person name="Chang S.B."/>
            <person name="Sakamoto S."/>
            <person name="Ohme-Takagi M."/>
            <person name="Yagi M."/>
            <person name="Zeng S.J."/>
            <person name="Shen C.Y."/>
            <person name="Yeh C.M."/>
            <person name="Luo Y.B."/>
            <person name="Tsai W.C."/>
            <person name="Van de Peer Y."/>
            <person name="Liu Z.J."/>
        </authorList>
    </citation>
    <scope>NUCLEOTIDE SEQUENCE [LARGE SCALE GENOMIC DNA]</scope>
    <source>
        <strain evidence="3">cv. Shenzhen</strain>
        <tissue evidence="2">Stem</tissue>
    </source>
</reference>
<keyword evidence="1" id="KW-0732">Signal</keyword>
<evidence type="ECO:0000313" key="2">
    <source>
        <dbReference type="EMBL" id="PKA51402.1"/>
    </source>
</evidence>
<evidence type="ECO:0000256" key="1">
    <source>
        <dbReference type="SAM" id="SignalP"/>
    </source>
</evidence>
<proteinExistence type="predicted"/>
<feature type="chain" id="PRO_5014133275" evidence="1">
    <location>
        <begin position="24"/>
        <end position="130"/>
    </location>
</feature>
<sequence>MAFAGHLPLILLLLLVSAGTAFGLIGIPDAYYRERYQRMGEIALLLHNRDGYFGIPWLVFCRTMKASRTPMWALQTYYYLVVMATESDKITPKSYMIVVELTLRGYVFRSIEEYPTYVSEHKVICLKPRK</sequence>
<dbReference type="Proteomes" id="UP000236161">
    <property type="component" value="Unassembled WGS sequence"/>
</dbReference>
<name>A0A2I0A781_9ASPA</name>
<keyword evidence="3" id="KW-1185">Reference proteome</keyword>
<dbReference type="EMBL" id="KZ452013">
    <property type="protein sequence ID" value="PKA51402.1"/>
    <property type="molecule type" value="Genomic_DNA"/>
</dbReference>
<gene>
    <name evidence="2" type="ORF">AXF42_Ash002767</name>
</gene>
<feature type="signal peptide" evidence="1">
    <location>
        <begin position="1"/>
        <end position="23"/>
    </location>
</feature>
<organism evidence="2 3">
    <name type="scientific">Apostasia shenzhenica</name>
    <dbReference type="NCBI Taxonomy" id="1088818"/>
    <lineage>
        <taxon>Eukaryota</taxon>
        <taxon>Viridiplantae</taxon>
        <taxon>Streptophyta</taxon>
        <taxon>Embryophyta</taxon>
        <taxon>Tracheophyta</taxon>
        <taxon>Spermatophyta</taxon>
        <taxon>Magnoliopsida</taxon>
        <taxon>Liliopsida</taxon>
        <taxon>Asparagales</taxon>
        <taxon>Orchidaceae</taxon>
        <taxon>Apostasioideae</taxon>
        <taxon>Apostasia</taxon>
    </lineage>
</organism>
<accession>A0A2I0A781</accession>